<dbReference type="PANTHER" id="PTHR23226:SF416">
    <property type="entry name" value="FI01424P"/>
    <property type="match status" value="1"/>
</dbReference>
<protein>
    <submittedName>
        <fullName evidence="9">ZKSC1 protein</fullName>
    </submittedName>
</protein>
<dbReference type="GO" id="GO:0008270">
    <property type="term" value="F:zinc ion binding"/>
    <property type="evidence" value="ECO:0007669"/>
    <property type="project" value="UniProtKB-KW"/>
</dbReference>
<dbReference type="EMBL" id="VXBA01005372">
    <property type="protein sequence ID" value="NXM77332.1"/>
    <property type="molecule type" value="Genomic_DNA"/>
</dbReference>
<reference evidence="9 10" key="1">
    <citation type="submission" date="2019-09" db="EMBL/GenBank/DDBJ databases">
        <title>Bird 10,000 Genomes (B10K) Project - Family phase.</title>
        <authorList>
            <person name="Zhang G."/>
        </authorList>
    </citation>
    <scope>NUCLEOTIDE SEQUENCE [LARGE SCALE GENOMIC DNA]</scope>
    <source>
        <strain evidence="9">B10K-DU-002-03</strain>
        <tissue evidence="9">Muscle</tissue>
    </source>
</reference>
<evidence type="ECO:0000259" key="8">
    <source>
        <dbReference type="PROSITE" id="PS50157"/>
    </source>
</evidence>
<evidence type="ECO:0000256" key="6">
    <source>
        <dbReference type="ARBA" id="ARBA00023242"/>
    </source>
</evidence>
<name>A0A7L1DJP4_9PASS</name>
<dbReference type="InterPro" id="IPR013087">
    <property type="entry name" value="Znf_C2H2_type"/>
</dbReference>
<keyword evidence="3" id="KW-0677">Repeat</keyword>
<dbReference type="PANTHER" id="PTHR23226">
    <property type="entry name" value="ZINC FINGER AND SCAN DOMAIN-CONTAINING"/>
    <property type="match status" value="1"/>
</dbReference>
<evidence type="ECO:0000256" key="1">
    <source>
        <dbReference type="ARBA" id="ARBA00004123"/>
    </source>
</evidence>
<dbReference type="InterPro" id="IPR036236">
    <property type="entry name" value="Znf_C2H2_sf"/>
</dbReference>
<dbReference type="GO" id="GO:0005634">
    <property type="term" value="C:nucleus"/>
    <property type="evidence" value="ECO:0007669"/>
    <property type="project" value="UniProtKB-SubCell"/>
</dbReference>
<dbReference type="PROSITE" id="PS50157">
    <property type="entry name" value="ZINC_FINGER_C2H2_2"/>
    <property type="match status" value="2"/>
</dbReference>
<evidence type="ECO:0000313" key="10">
    <source>
        <dbReference type="Proteomes" id="UP000553648"/>
    </source>
</evidence>
<dbReference type="OrthoDB" id="9893417at2759"/>
<dbReference type="Pfam" id="PF00096">
    <property type="entry name" value="zf-C2H2"/>
    <property type="match status" value="1"/>
</dbReference>
<keyword evidence="4 7" id="KW-0863">Zinc-finger</keyword>
<dbReference type="PROSITE" id="PS00028">
    <property type="entry name" value="ZINC_FINGER_C2H2_1"/>
    <property type="match status" value="1"/>
</dbReference>
<dbReference type="Gene3D" id="3.30.160.60">
    <property type="entry name" value="Classic Zinc Finger"/>
    <property type="match status" value="1"/>
</dbReference>
<dbReference type="AlphaFoldDB" id="A0A7L1DJP4"/>
<keyword evidence="6" id="KW-0539">Nucleus</keyword>
<dbReference type="Proteomes" id="UP000553648">
    <property type="component" value="Unassembled WGS sequence"/>
</dbReference>
<feature type="domain" description="C2H2-type" evidence="8">
    <location>
        <begin position="1"/>
        <end position="26"/>
    </location>
</feature>
<comment type="subcellular location">
    <subcellularLocation>
        <location evidence="1">Nucleus</location>
    </subcellularLocation>
</comment>
<proteinExistence type="predicted"/>
<keyword evidence="5" id="KW-0862">Zinc</keyword>
<sequence length="54" mass="6462">CREGGRRFSRNSNMVMQQRLQTLEKPYECLECRKSFSQSSDLLRHQHIHTGERP</sequence>
<evidence type="ECO:0000256" key="4">
    <source>
        <dbReference type="ARBA" id="ARBA00022771"/>
    </source>
</evidence>
<accession>A0A7L1DJP4</accession>
<evidence type="ECO:0000256" key="5">
    <source>
        <dbReference type="ARBA" id="ARBA00022833"/>
    </source>
</evidence>
<dbReference type="GO" id="GO:0000981">
    <property type="term" value="F:DNA-binding transcription factor activity, RNA polymerase II-specific"/>
    <property type="evidence" value="ECO:0007669"/>
    <property type="project" value="TreeGrafter"/>
</dbReference>
<dbReference type="SUPFAM" id="SSF57667">
    <property type="entry name" value="beta-beta-alpha zinc fingers"/>
    <property type="match status" value="1"/>
</dbReference>
<comment type="caution">
    <text evidence="9">The sequence shown here is derived from an EMBL/GenBank/DDBJ whole genome shotgun (WGS) entry which is preliminary data.</text>
</comment>
<feature type="non-terminal residue" evidence="9">
    <location>
        <position position="1"/>
    </location>
</feature>
<organism evidence="9 10">
    <name type="scientific">Serilophus lunatus</name>
    <name type="common">silver-breasted broadbill</name>
    <dbReference type="NCBI Taxonomy" id="239386"/>
    <lineage>
        <taxon>Eukaryota</taxon>
        <taxon>Metazoa</taxon>
        <taxon>Chordata</taxon>
        <taxon>Craniata</taxon>
        <taxon>Vertebrata</taxon>
        <taxon>Euteleostomi</taxon>
        <taxon>Archelosauria</taxon>
        <taxon>Archosauria</taxon>
        <taxon>Dinosauria</taxon>
        <taxon>Saurischia</taxon>
        <taxon>Theropoda</taxon>
        <taxon>Coelurosauria</taxon>
        <taxon>Aves</taxon>
        <taxon>Neognathae</taxon>
        <taxon>Neoaves</taxon>
        <taxon>Telluraves</taxon>
        <taxon>Australaves</taxon>
        <taxon>Passeriformes</taxon>
        <taxon>Eurylaimidae</taxon>
        <taxon>Serilophus</taxon>
    </lineage>
</organism>
<gene>
    <name evidence="9" type="primary">Zkscan1_5</name>
    <name evidence="9" type="ORF">SERLUN_R08850</name>
</gene>
<evidence type="ECO:0000256" key="3">
    <source>
        <dbReference type="ARBA" id="ARBA00022737"/>
    </source>
</evidence>
<feature type="domain" description="C2H2-type" evidence="8">
    <location>
        <begin position="27"/>
        <end position="54"/>
    </location>
</feature>
<evidence type="ECO:0000256" key="2">
    <source>
        <dbReference type="ARBA" id="ARBA00022723"/>
    </source>
</evidence>
<keyword evidence="2" id="KW-0479">Metal-binding</keyword>
<dbReference type="FunFam" id="3.30.160.60:FF:002343">
    <property type="entry name" value="Zinc finger protein 33A"/>
    <property type="match status" value="1"/>
</dbReference>
<evidence type="ECO:0000313" key="9">
    <source>
        <dbReference type="EMBL" id="NXM77332.1"/>
    </source>
</evidence>
<keyword evidence="10" id="KW-1185">Reference proteome</keyword>
<evidence type="ECO:0000256" key="7">
    <source>
        <dbReference type="PROSITE-ProRule" id="PRU00042"/>
    </source>
</evidence>
<feature type="non-terminal residue" evidence="9">
    <location>
        <position position="54"/>
    </location>
</feature>
<dbReference type="GO" id="GO:0000978">
    <property type="term" value="F:RNA polymerase II cis-regulatory region sequence-specific DNA binding"/>
    <property type="evidence" value="ECO:0007669"/>
    <property type="project" value="TreeGrafter"/>
</dbReference>